<feature type="region of interest" description="Disordered" evidence="6">
    <location>
        <begin position="987"/>
        <end position="1021"/>
    </location>
</feature>
<evidence type="ECO:0000256" key="5">
    <source>
        <dbReference type="ARBA" id="ARBA00022777"/>
    </source>
</evidence>
<evidence type="ECO:0000313" key="9">
    <source>
        <dbReference type="Proteomes" id="UP000515129"/>
    </source>
</evidence>
<feature type="compositionally biased region" description="Basic and acidic residues" evidence="6">
    <location>
        <begin position="752"/>
        <end position="771"/>
    </location>
</feature>
<dbReference type="Pfam" id="PF00069">
    <property type="entry name" value="Pkinase"/>
    <property type="match status" value="1"/>
</dbReference>
<evidence type="ECO:0000256" key="6">
    <source>
        <dbReference type="SAM" id="MobiDB-lite"/>
    </source>
</evidence>
<feature type="domain" description="CNH" evidence="8">
    <location>
        <begin position="1114"/>
        <end position="1337"/>
    </location>
</feature>
<evidence type="ECO:0000256" key="2">
    <source>
        <dbReference type="ARBA" id="ARBA00012513"/>
    </source>
</evidence>
<feature type="compositionally biased region" description="Basic and acidic residues" evidence="6">
    <location>
        <begin position="889"/>
        <end position="908"/>
    </location>
</feature>
<feature type="compositionally biased region" description="Basic and acidic residues" evidence="6">
    <location>
        <begin position="619"/>
        <end position="628"/>
    </location>
</feature>
<dbReference type="InterPro" id="IPR000719">
    <property type="entry name" value="Prot_kinase_dom"/>
</dbReference>
<feature type="compositionally biased region" description="Polar residues" evidence="6">
    <location>
        <begin position="669"/>
        <end position="680"/>
    </location>
</feature>
<proteinExistence type="inferred from homology"/>
<feature type="region of interest" description="Disordered" evidence="6">
    <location>
        <begin position="602"/>
        <end position="684"/>
    </location>
</feature>
<dbReference type="PANTHER" id="PTHR47096:SF1">
    <property type="entry name" value="MISSHAPEN LIKE KINASE 1"/>
    <property type="match status" value="1"/>
</dbReference>
<evidence type="ECO:0000259" key="8">
    <source>
        <dbReference type="PROSITE" id="PS50219"/>
    </source>
</evidence>
<dbReference type="InterPro" id="IPR011009">
    <property type="entry name" value="Kinase-like_dom_sf"/>
</dbReference>
<dbReference type="InterPro" id="IPR001180">
    <property type="entry name" value="CNH_dom"/>
</dbReference>
<dbReference type="RefSeq" id="XP_026056999.1">
    <property type="nucleotide sequence ID" value="XM_026201214.1"/>
</dbReference>
<dbReference type="InterPro" id="IPR008271">
    <property type="entry name" value="Ser/Thr_kinase_AS"/>
</dbReference>
<feature type="compositionally biased region" description="Basic and acidic residues" evidence="6">
    <location>
        <begin position="486"/>
        <end position="498"/>
    </location>
</feature>
<dbReference type="Gene3D" id="1.10.510.10">
    <property type="entry name" value="Transferase(Phosphotransferase) domain 1"/>
    <property type="match status" value="1"/>
</dbReference>
<feature type="region of interest" description="Disordered" evidence="6">
    <location>
        <begin position="698"/>
        <end position="972"/>
    </location>
</feature>
<keyword evidence="9" id="KW-1185">Reference proteome</keyword>
<keyword evidence="4" id="KW-0808">Transferase</keyword>
<feature type="compositionally biased region" description="Basic and acidic residues" evidence="6">
    <location>
        <begin position="864"/>
        <end position="877"/>
    </location>
</feature>
<keyword evidence="5" id="KW-0418">Kinase</keyword>
<dbReference type="SMART" id="SM00036">
    <property type="entry name" value="CNH"/>
    <property type="match status" value="1"/>
</dbReference>
<evidence type="ECO:0000256" key="3">
    <source>
        <dbReference type="ARBA" id="ARBA00022527"/>
    </source>
</evidence>
<dbReference type="Gene3D" id="3.30.200.20">
    <property type="entry name" value="Phosphorylase Kinase, domain 1"/>
    <property type="match status" value="1"/>
</dbReference>
<dbReference type="InterPro" id="IPR051700">
    <property type="entry name" value="STE20_Ser-Thr_kinase"/>
</dbReference>
<dbReference type="GeneID" id="113042385"/>
<dbReference type="PROSITE" id="PS00108">
    <property type="entry name" value="PROTEIN_KINASE_ST"/>
    <property type="match status" value="1"/>
</dbReference>
<feature type="compositionally biased region" description="Polar residues" evidence="6">
    <location>
        <begin position="994"/>
        <end position="1008"/>
    </location>
</feature>
<evidence type="ECO:0000256" key="4">
    <source>
        <dbReference type="ARBA" id="ARBA00022679"/>
    </source>
</evidence>
<sequence length="1337" mass="152134">MTLMNDMSFLLSFSLQGRHVKTGQLAAIKVMDVTGDEEEEIKAEINMLKKYSHHRNIATYYGAFIKKNPPGMDDQLWLVMEFCGAGSVTDLIKNTKGNTLKEEWTAYICREILRGLTHLHQHKVIHRDIKGQNVLLTENAEVKLVDFGVSAQLDRTVGRRNTFIGTPYWMAPEVIACDENPDATYDFKSDLWSLGITAIEMAEGAPPLCDMHPMRALFLIPRNPAPRLKSKKWSKKFQSFIESCLVKNHNQRPSTEQLMKHPFIKDLPNERQVRIQLKDHIDRTKKKRGERDETEYEYSGSEEEEEERDIGEPSSIINVPGESTLRRDFLRLQLANKERSEALRRQQLEQQQNEEHKRQLLAERQKRIEEQKEQRRRLEEQQRRERELRKQQEREQRRRYEEMEQLRREEERRHAEREQEYIRRQLEEEQRQLEILQQQLLQEQALLLEYKRKQIEEQRQAERLQRQLQQERAYLVSLQQQQQEPRPADKKQLYHYKDSVNPSDKPAWAKEVMERAQGSSPRIPPKKHHSFNSSGEKRVGQLLPLDKSSSNQPTRPPSYPAASHSREIELAEPQLRIVSGPNVPRVRVSCEPDPSQLVRMVQQHLEQESRGRNPGHSNKGADNERDLYAKVSKVSKVEERSKLNRQSSPAIQHKVANRISDPSLPPRSESFSSGGIQQARTPPMHRPVEPQIAHLVSVKSHGSSMTGSQSLHDQSSQGVSAFQEGLSPHRPPMPRQNSDPTSENPAPPPRITSRDEKFDRSSWLRQEDDVPPKVPQRTTSISPALVRKNSPGNGPGGLGPRTGAHLIRASNPDLRIPMESALQRTSSGSSSSSSTPSSQGSSSERNRVGGSSKPEGSPAVSQESKPKTQEENREVTRPSRPADLTALAKELRELRTNEETNRPPRKVTDYSSSSEESESSEDEDGEGGAHDGTVPVSDIPRIMPSAGQGGTDSLVNQEDSHASDSFGNNSQDSALMMRETFWESKLGHAESNGFPGNSNLPDLVQQSHLPGEGPGRLSSGLDLDSVAEFGMGSGSKASFTPFVDPRVYQTSPTEDDEDNPASAHFADEHLRLEQEQEQARLNEARKISVVNVNPTNIRPHSDTPEIRKYKKRFNSEILCAALWGVNLLVGTENGLMLLDRSGQGKVYNLINRRRFQQMEVLEGLNVLVTISGKKNKLRVYYLSWLRNRILHNDPEVEKKQGWITVGDLEGCVHYKVVKYERIKFLVIALKNSVEIYAWAPKPYHKFMAFKSFTDLQHKPLLVDLTVEEGQRLKVIYGSSVGFHVIDVDSGNPYDIYIPSHPTSTPTRSWAGERKPLRSAPWKRDTSTEFSCTSEHSD</sequence>
<dbReference type="PROSITE" id="PS50011">
    <property type="entry name" value="PROTEIN_KINASE_DOM"/>
    <property type="match status" value="1"/>
</dbReference>
<dbReference type="PANTHER" id="PTHR47096">
    <property type="entry name" value="MISSHAPEN LIKE KINASE 1"/>
    <property type="match status" value="1"/>
</dbReference>
<feature type="compositionally biased region" description="Polar residues" evidence="6">
    <location>
        <begin position="735"/>
        <end position="744"/>
    </location>
</feature>
<feature type="compositionally biased region" description="Acidic residues" evidence="6">
    <location>
        <begin position="292"/>
        <end position="309"/>
    </location>
</feature>
<feature type="compositionally biased region" description="Acidic residues" evidence="6">
    <location>
        <begin position="915"/>
        <end position="926"/>
    </location>
</feature>
<keyword evidence="3" id="KW-0723">Serine/threonine-protein kinase</keyword>
<feature type="compositionally biased region" description="Polar residues" evidence="6">
    <location>
        <begin position="951"/>
        <end position="972"/>
    </location>
</feature>
<feature type="region of interest" description="Disordered" evidence="6">
    <location>
        <begin position="1302"/>
        <end position="1337"/>
    </location>
</feature>
<feature type="compositionally biased region" description="Basic and acidic residues" evidence="6">
    <location>
        <begin position="1310"/>
        <end position="1326"/>
    </location>
</feature>
<gene>
    <name evidence="10" type="primary">LOC113042385</name>
</gene>
<evidence type="ECO:0000259" key="7">
    <source>
        <dbReference type="PROSITE" id="PS50011"/>
    </source>
</evidence>
<evidence type="ECO:0000256" key="1">
    <source>
        <dbReference type="ARBA" id="ARBA00008874"/>
    </source>
</evidence>
<dbReference type="FunFam" id="1.10.510.10:FF:000003">
    <property type="entry name" value="TRAF2 and NCK-interacting protein kinase isoform 4"/>
    <property type="match status" value="1"/>
</dbReference>
<organism evidence="9 10">
    <name type="scientific">Carassius auratus</name>
    <name type="common">Goldfish</name>
    <dbReference type="NCBI Taxonomy" id="7957"/>
    <lineage>
        <taxon>Eukaryota</taxon>
        <taxon>Metazoa</taxon>
        <taxon>Chordata</taxon>
        <taxon>Craniata</taxon>
        <taxon>Vertebrata</taxon>
        <taxon>Euteleostomi</taxon>
        <taxon>Actinopterygii</taxon>
        <taxon>Neopterygii</taxon>
        <taxon>Teleostei</taxon>
        <taxon>Ostariophysi</taxon>
        <taxon>Cypriniformes</taxon>
        <taxon>Cyprinidae</taxon>
        <taxon>Cyprininae</taxon>
        <taxon>Carassius</taxon>
    </lineage>
</organism>
<feature type="domain" description="Protein kinase" evidence="7">
    <location>
        <begin position="1"/>
        <end position="264"/>
    </location>
</feature>
<feature type="region of interest" description="Disordered" evidence="6">
    <location>
        <begin position="371"/>
        <end position="414"/>
    </location>
</feature>
<accession>A0A6P6J9A2</accession>
<dbReference type="Proteomes" id="UP000515129">
    <property type="component" value="Chromosome 24"/>
</dbReference>
<dbReference type="PROSITE" id="PS50219">
    <property type="entry name" value="CNH"/>
    <property type="match status" value="1"/>
</dbReference>
<dbReference type="EC" id="2.7.11.1" evidence="2"/>
<dbReference type="SUPFAM" id="SSF56112">
    <property type="entry name" value="Protein kinase-like (PK-like)"/>
    <property type="match status" value="1"/>
</dbReference>
<evidence type="ECO:0000313" key="10">
    <source>
        <dbReference type="RefSeq" id="XP_026056999.1"/>
    </source>
</evidence>
<feature type="region of interest" description="Disordered" evidence="6">
    <location>
        <begin position="477"/>
        <end position="565"/>
    </location>
</feature>
<feature type="compositionally biased region" description="Low complexity" evidence="6">
    <location>
        <begin position="825"/>
        <end position="843"/>
    </location>
</feature>
<dbReference type="SMART" id="SM00220">
    <property type="entry name" value="S_TKc"/>
    <property type="match status" value="1"/>
</dbReference>
<dbReference type="GO" id="GO:0005829">
    <property type="term" value="C:cytosol"/>
    <property type="evidence" value="ECO:0007669"/>
    <property type="project" value="TreeGrafter"/>
</dbReference>
<dbReference type="Pfam" id="PF00780">
    <property type="entry name" value="CNH"/>
    <property type="match status" value="1"/>
</dbReference>
<feature type="compositionally biased region" description="Polar residues" evidence="6">
    <location>
        <begin position="1327"/>
        <end position="1337"/>
    </location>
</feature>
<name>A0A6P6J9A2_CARAU</name>
<comment type="similarity">
    <text evidence="1">Belongs to the protein kinase superfamily. STE Ser/Thr protein kinase family. STE20 subfamily.</text>
</comment>
<feature type="region of interest" description="Disordered" evidence="6">
    <location>
        <begin position="274"/>
        <end position="321"/>
    </location>
</feature>
<protein>
    <recommendedName>
        <fullName evidence="2">non-specific serine/threonine protein kinase</fullName>
        <ecNumber evidence="2">2.7.11.1</ecNumber>
    </recommendedName>
</protein>
<dbReference type="FunFam" id="3.30.200.20:FF:000352">
    <property type="entry name" value="Mitogen-activated protein kinase kinase kinase kinase 4"/>
    <property type="match status" value="1"/>
</dbReference>
<feature type="compositionally biased region" description="Polar residues" evidence="6">
    <location>
        <begin position="700"/>
        <end position="720"/>
    </location>
</feature>
<dbReference type="GO" id="GO:0005524">
    <property type="term" value="F:ATP binding"/>
    <property type="evidence" value="ECO:0007669"/>
    <property type="project" value="InterPro"/>
</dbReference>
<dbReference type="GO" id="GO:0004674">
    <property type="term" value="F:protein serine/threonine kinase activity"/>
    <property type="evidence" value="ECO:0007669"/>
    <property type="project" value="UniProtKB-KW"/>
</dbReference>
<reference evidence="10" key="1">
    <citation type="submission" date="2025-08" db="UniProtKB">
        <authorList>
            <consortium name="RefSeq"/>
        </authorList>
    </citation>
    <scope>IDENTIFICATION</scope>
    <source>
        <strain evidence="10">Wakin</strain>
        <tissue evidence="10">Muscle</tissue>
    </source>
</reference>